<name>A0A0E3UX79_9BACT</name>
<dbReference type="KEGG" id="pko:PKOR_13955"/>
<dbReference type="PATRIC" id="fig|400092.3.peg.3041"/>
<dbReference type="InterPro" id="IPR051907">
    <property type="entry name" value="DoxX-like_oxidoreductase"/>
</dbReference>
<dbReference type="InterPro" id="IPR032808">
    <property type="entry name" value="DoxX"/>
</dbReference>
<evidence type="ECO:0000256" key="7">
    <source>
        <dbReference type="SAM" id="Phobius"/>
    </source>
</evidence>
<dbReference type="EMBL" id="CP009621">
    <property type="protein sequence ID" value="AKD04002.1"/>
    <property type="molecule type" value="Genomic_DNA"/>
</dbReference>
<evidence type="ECO:0000256" key="1">
    <source>
        <dbReference type="ARBA" id="ARBA00004651"/>
    </source>
</evidence>
<feature type="transmembrane region" description="Helical" evidence="7">
    <location>
        <begin position="70"/>
        <end position="89"/>
    </location>
</feature>
<proteinExistence type="inferred from homology"/>
<evidence type="ECO:0000313" key="9">
    <source>
        <dbReference type="Proteomes" id="UP000033109"/>
    </source>
</evidence>
<keyword evidence="4 7" id="KW-0812">Transmembrane</keyword>
<feature type="transmembrane region" description="Helical" evidence="7">
    <location>
        <begin position="44"/>
        <end position="63"/>
    </location>
</feature>
<dbReference type="GO" id="GO:0005886">
    <property type="term" value="C:plasma membrane"/>
    <property type="evidence" value="ECO:0007669"/>
    <property type="project" value="UniProtKB-SubCell"/>
</dbReference>
<dbReference type="PANTHER" id="PTHR33452">
    <property type="entry name" value="OXIDOREDUCTASE CATD-RELATED"/>
    <property type="match status" value="1"/>
</dbReference>
<dbReference type="AlphaFoldDB" id="A0A0E3UX79"/>
<comment type="similarity">
    <text evidence="2">Belongs to the DoxX family.</text>
</comment>
<keyword evidence="9" id="KW-1185">Reference proteome</keyword>
<accession>A0A0E3UX79</accession>
<keyword evidence="6 7" id="KW-0472">Membrane</keyword>
<dbReference type="Proteomes" id="UP000033109">
    <property type="component" value="Chromosome"/>
</dbReference>
<dbReference type="HOGENOM" id="CLU_058421_2_1_10"/>
<dbReference type="PANTHER" id="PTHR33452:SF4">
    <property type="entry name" value="BLL4328 PROTEIN"/>
    <property type="match status" value="1"/>
</dbReference>
<organism evidence="8 9">
    <name type="scientific">Pontibacter korlensis</name>
    <dbReference type="NCBI Taxonomy" id="400092"/>
    <lineage>
        <taxon>Bacteria</taxon>
        <taxon>Pseudomonadati</taxon>
        <taxon>Bacteroidota</taxon>
        <taxon>Cytophagia</taxon>
        <taxon>Cytophagales</taxon>
        <taxon>Hymenobacteraceae</taxon>
        <taxon>Pontibacter</taxon>
    </lineage>
</organism>
<dbReference type="OrthoDB" id="346004at2"/>
<reference evidence="8 9" key="1">
    <citation type="journal article" date="2015" name="Sci. Rep.">
        <title>Unraveling adaptation of Pontibacter korlensis to radiation and infertility in desert through complete genome and comparative transcriptomic analysis.</title>
        <authorList>
            <person name="Dai J."/>
            <person name="Dai W."/>
            <person name="Qiu C."/>
            <person name="Yang Z."/>
            <person name="Zhang Y."/>
            <person name="Zhou M."/>
            <person name="Zhang L."/>
            <person name="Fang C."/>
            <person name="Gao Q."/>
            <person name="Yang Q."/>
            <person name="Li X."/>
            <person name="Wang Z."/>
            <person name="Wang Z."/>
            <person name="Jia Z."/>
            <person name="Chen X."/>
        </authorList>
    </citation>
    <scope>NUCLEOTIDE SEQUENCE [LARGE SCALE GENOMIC DNA]</scope>
    <source>
        <strain evidence="8 9">X14-1T</strain>
    </source>
</reference>
<evidence type="ECO:0000313" key="8">
    <source>
        <dbReference type="EMBL" id="AKD04002.1"/>
    </source>
</evidence>
<evidence type="ECO:0000256" key="4">
    <source>
        <dbReference type="ARBA" id="ARBA00022692"/>
    </source>
</evidence>
<feature type="transmembrane region" description="Helical" evidence="7">
    <location>
        <begin position="12"/>
        <end position="29"/>
    </location>
</feature>
<sequence length="141" mass="15523">MERFLGNYSPYLYAILRIVAGLMFAMHGSQKLFGWPGDGNTVELFSMMGLAGIIEFVGGLMIALGLFASWAAFIASGQMAVAFFMAHLPQGWNPLLNQGELALLYCFLFLYIASRGAGIWSVDGARHTDARDSATMHRRYS</sequence>
<keyword evidence="5 7" id="KW-1133">Transmembrane helix</keyword>
<dbReference type="Pfam" id="PF07681">
    <property type="entry name" value="DoxX"/>
    <property type="match status" value="1"/>
</dbReference>
<evidence type="ECO:0000256" key="5">
    <source>
        <dbReference type="ARBA" id="ARBA00022989"/>
    </source>
</evidence>
<evidence type="ECO:0000256" key="6">
    <source>
        <dbReference type="ARBA" id="ARBA00023136"/>
    </source>
</evidence>
<protein>
    <submittedName>
        <fullName evidence="8">DoxX family protein</fullName>
    </submittedName>
</protein>
<evidence type="ECO:0000256" key="3">
    <source>
        <dbReference type="ARBA" id="ARBA00022475"/>
    </source>
</evidence>
<evidence type="ECO:0000256" key="2">
    <source>
        <dbReference type="ARBA" id="ARBA00006679"/>
    </source>
</evidence>
<feature type="transmembrane region" description="Helical" evidence="7">
    <location>
        <begin position="101"/>
        <end position="122"/>
    </location>
</feature>
<dbReference type="RefSeq" id="WP_046311525.1">
    <property type="nucleotide sequence ID" value="NZ_CBCSCY010000017.1"/>
</dbReference>
<gene>
    <name evidence="8" type="ORF">PKOR_13955</name>
</gene>
<keyword evidence="3" id="KW-1003">Cell membrane</keyword>
<comment type="subcellular location">
    <subcellularLocation>
        <location evidence="1">Cell membrane</location>
        <topology evidence="1">Multi-pass membrane protein</topology>
    </subcellularLocation>
</comment>